<dbReference type="Proteomes" id="UP000886998">
    <property type="component" value="Unassembled WGS sequence"/>
</dbReference>
<sequence length="181" mass="21007">MGGINMPEDQKISHLMKRMAEDLYQVLINSEVSTVDKFVTCCSEVDAMRKKRVVPLRYEMLPNVTPISTANKEDLSNLIRRIVKEEIEKVLPRIATCIKDGPSDLESIIREVRSNLTPLTREKPAPSPYRTKRTGESSWRPRPRPRQENRPTQQDTRRKTDPFGVLQITYHFVFILDDRVT</sequence>
<evidence type="ECO:0000313" key="3">
    <source>
        <dbReference type="Proteomes" id="UP000886998"/>
    </source>
</evidence>
<accession>A0A8X6YSR0</accession>
<comment type="caution">
    <text evidence="2">The sequence shown here is derived from an EMBL/GenBank/DDBJ whole genome shotgun (WGS) entry which is preliminary data.</text>
</comment>
<evidence type="ECO:0000313" key="2">
    <source>
        <dbReference type="EMBL" id="GFY75044.1"/>
    </source>
</evidence>
<feature type="compositionally biased region" description="Basic and acidic residues" evidence="1">
    <location>
        <begin position="145"/>
        <end position="161"/>
    </location>
</feature>
<reference evidence="2" key="1">
    <citation type="submission" date="2020-08" db="EMBL/GenBank/DDBJ databases">
        <title>Multicomponent nature underlies the extraordinary mechanical properties of spider dragline silk.</title>
        <authorList>
            <person name="Kono N."/>
            <person name="Nakamura H."/>
            <person name="Mori M."/>
            <person name="Yoshida Y."/>
            <person name="Ohtoshi R."/>
            <person name="Malay A.D."/>
            <person name="Moran D.A.P."/>
            <person name="Tomita M."/>
            <person name="Numata K."/>
            <person name="Arakawa K."/>
        </authorList>
    </citation>
    <scope>NUCLEOTIDE SEQUENCE</scope>
</reference>
<evidence type="ECO:0000256" key="1">
    <source>
        <dbReference type="SAM" id="MobiDB-lite"/>
    </source>
</evidence>
<protein>
    <submittedName>
        <fullName evidence="2">CCHC-type domain-containing protein</fullName>
    </submittedName>
</protein>
<proteinExistence type="predicted"/>
<gene>
    <name evidence="2" type="primary">AVEN_6100_1</name>
    <name evidence="2" type="ORF">TNIN_177361</name>
</gene>
<dbReference type="OrthoDB" id="6431693at2759"/>
<keyword evidence="3" id="KW-1185">Reference proteome</keyword>
<organism evidence="2 3">
    <name type="scientific">Trichonephila inaurata madagascariensis</name>
    <dbReference type="NCBI Taxonomy" id="2747483"/>
    <lineage>
        <taxon>Eukaryota</taxon>
        <taxon>Metazoa</taxon>
        <taxon>Ecdysozoa</taxon>
        <taxon>Arthropoda</taxon>
        <taxon>Chelicerata</taxon>
        <taxon>Arachnida</taxon>
        <taxon>Araneae</taxon>
        <taxon>Araneomorphae</taxon>
        <taxon>Entelegynae</taxon>
        <taxon>Araneoidea</taxon>
        <taxon>Nephilidae</taxon>
        <taxon>Trichonephila</taxon>
        <taxon>Trichonephila inaurata</taxon>
    </lineage>
</organism>
<dbReference type="EMBL" id="BMAV01021115">
    <property type="protein sequence ID" value="GFY75044.1"/>
    <property type="molecule type" value="Genomic_DNA"/>
</dbReference>
<feature type="region of interest" description="Disordered" evidence="1">
    <location>
        <begin position="116"/>
        <end position="161"/>
    </location>
</feature>
<name>A0A8X6YSR0_9ARAC</name>
<dbReference type="AlphaFoldDB" id="A0A8X6YSR0"/>